<proteinExistence type="inferred from homology"/>
<evidence type="ECO:0000256" key="3">
    <source>
        <dbReference type="ARBA" id="ARBA00022448"/>
    </source>
</evidence>
<evidence type="ECO:0000256" key="5">
    <source>
        <dbReference type="ARBA" id="ARBA00049629"/>
    </source>
</evidence>
<keyword evidence="9" id="KW-1185">Reference proteome</keyword>
<evidence type="ECO:0000313" key="9">
    <source>
        <dbReference type="Proteomes" id="UP000679284"/>
    </source>
</evidence>
<dbReference type="Proteomes" id="UP000679284">
    <property type="component" value="Chromosome"/>
</dbReference>
<evidence type="ECO:0000256" key="6">
    <source>
        <dbReference type="ARBA" id="ARBA00049753"/>
    </source>
</evidence>
<dbReference type="Gene3D" id="3.40.190.10">
    <property type="entry name" value="Periplasmic binding protein-like II"/>
    <property type="match status" value="2"/>
</dbReference>
<evidence type="ECO:0000256" key="2">
    <source>
        <dbReference type="ARBA" id="ARBA00008520"/>
    </source>
</evidence>
<evidence type="ECO:0000256" key="1">
    <source>
        <dbReference type="ARBA" id="ARBA00004418"/>
    </source>
</evidence>
<dbReference type="Pfam" id="PF01547">
    <property type="entry name" value="SBP_bac_1"/>
    <property type="match status" value="1"/>
</dbReference>
<comment type="subcellular location">
    <subcellularLocation>
        <location evidence="1">Periplasm</location>
    </subcellularLocation>
</comment>
<dbReference type="KEGG" id="fap:GR316_08485"/>
<feature type="signal peptide" evidence="7">
    <location>
        <begin position="1"/>
        <end position="28"/>
    </location>
</feature>
<keyword evidence="4 7" id="KW-0732">Signal</keyword>
<comment type="similarity">
    <text evidence="2">Belongs to the bacterial solute-binding protein 1 family.</text>
</comment>
<dbReference type="PANTHER" id="PTHR43649">
    <property type="entry name" value="ARABINOSE-BINDING PROTEIN-RELATED"/>
    <property type="match status" value="1"/>
</dbReference>
<feature type="chain" id="PRO_5035236833" description="Probable sugar-binding periplasmic protein" evidence="7">
    <location>
        <begin position="29"/>
        <end position="416"/>
    </location>
</feature>
<sequence length="416" mass="43841">MTIRTFMLGAACVALPLAVGIAPSGADAADLEVTHWWTSGGEAAAVRELANAFEADGKNKWVDGAIAGSGGVARPIIISRILGGDPMGATQLNHGLQAQELMEAGLLQDITDVAEAGHWRDIIQPVSLLDACTLDGKVYCAPLNIHSPQWVWTSPAAYEAAGVKPATNWEEMKASADAMRAAGKLPLAVGAQGWQQAYVLDMLILEYAGREGYMAAYGEGDEDTLHGEAVTKAFEELAIAREMSKGTNVQDWNLATAKIINNDAGAQIMGDWAQSEFALAGKKPGTDYDCFIGLGHESVISTGGDAIYFPVNKDPEVTAAQKELARVIVAPETQVAFNLRKGSLPIRGDIDMSKAGTCMQKGLATLEAGNTVPSGDALITPDAVGQIQDLMAEFFGGDMAPADAQARFADIIAYDK</sequence>
<dbReference type="SUPFAM" id="SSF53850">
    <property type="entry name" value="Periplasmic binding protein-like II"/>
    <property type="match status" value="1"/>
</dbReference>
<dbReference type="GO" id="GO:0042597">
    <property type="term" value="C:periplasmic space"/>
    <property type="evidence" value="ECO:0007669"/>
    <property type="project" value="UniProtKB-SubCell"/>
</dbReference>
<dbReference type="InterPro" id="IPR006059">
    <property type="entry name" value="SBP"/>
</dbReference>
<keyword evidence="3" id="KW-0813">Transport</keyword>
<evidence type="ECO:0000256" key="4">
    <source>
        <dbReference type="ARBA" id="ARBA00022729"/>
    </source>
</evidence>
<accession>A0A8J8SLD7</accession>
<dbReference type="PANTHER" id="PTHR43649:SF28">
    <property type="entry name" value="BINDING PROTEIN COMPONENT OF ABC SUGAR TRANSPORTER-RELATED"/>
    <property type="match status" value="1"/>
</dbReference>
<dbReference type="AlphaFoldDB" id="A0A8J8SLD7"/>
<evidence type="ECO:0000256" key="7">
    <source>
        <dbReference type="SAM" id="SignalP"/>
    </source>
</evidence>
<name>A0A8J8SLD7_9RHOB</name>
<dbReference type="InterPro" id="IPR050490">
    <property type="entry name" value="Bact_solute-bd_prot1"/>
</dbReference>
<gene>
    <name evidence="8" type="ORF">GR316_08485</name>
</gene>
<organism evidence="8 9">
    <name type="scientific">Falsirhodobacter algicola</name>
    <dbReference type="NCBI Taxonomy" id="2692330"/>
    <lineage>
        <taxon>Bacteria</taxon>
        <taxon>Pseudomonadati</taxon>
        <taxon>Pseudomonadota</taxon>
        <taxon>Alphaproteobacteria</taxon>
        <taxon>Rhodobacterales</taxon>
        <taxon>Paracoccaceae</taxon>
        <taxon>Falsirhodobacter</taxon>
    </lineage>
</organism>
<evidence type="ECO:0000313" key="8">
    <source>
        <dbReference type="EMBL" id="QUS36299.1"/>
    </source>
</evidence>
<comment type="function">
    <text evidence="5">Part of a binding-protein-dependent transport system for a sugar.</text>
</comment>
<protein>
    <recommendedName>
        <fullName evidence="6">Probable sugar-binding periplasmic protein</fullName>
    </recommendedName>
</protein>
<reference evidence="8" key="1">
    <citation type="submission" date="2020-01" db="EMBL/GenBank/DDBJ databases">
        <authorList>
            <person name="Yang Y."/>
            <person name="Kwon Y.M."/>
        </authorList>
    </citation>
    <scope>NUCLEOTIDE SEQUENCE</scope>
    <source>
        <strain evidence="8">PG104</strain>
    </source>
</reference>
<dbReference type="EMBL" id="CP047289">
    <property type="protein sequence ID" value="QUS36299.1"/>
    <property type="molecule type" value="Genomic_DNA"/>
</dbReference>
<dbReference type="RefSeq" id="WP_211783520.1">
    <property type="nucleotide sequence ID" value="NZ_CP047289.1"/>
</dbReference>